<evidence type="ECO:0000256" key="2">
    <source>
        <dbReference type="ARBA" id="ARBA00022679"/>
    </source>
</evidence>
<dbReference type="STRING" id="440168.SAMN04487974_103250"/>
<evidence type="ECO:0000256" key="4">
    <source>
        <dbReference type="ARBA" id="ARBA00022695"/>
    </source>
</evidence>
<evidence type="ECO:0000259" key="9">
    <source>
        <dbReference type="Pfam" id="PF01743"/>
    </source>
</evidence>
<evidence type="ECO:0000256" key="7">
    <source>
        <dbReference type="ARBA" id="ARBA00022842"/>
    </source>
</evidence>
<reference evidence="11 12" key="1">
    <citation type="submission" date="2016-10" db="EMBL/GenBank/DDBJ databases">
        <authorList>
            <person name="de Groot N.N."/>
        </authorList>
    </citation>
    <scope>NUCLEOTIDE SEQUENCE [LARGE SCALE GENOMIC DNA]</scope>
    <source>
        <strain evidence="11 12">CGMCC 1.10267</strain>
    </source>
</reference>
<dbReference type="AlphaFoldDB" id="A0A1G7USK0"/>
<dbReference type="GO" id="GO:0000049">
    <property type="term" value="F:tRNA binding"/>
    <property type="evidence" value="ECO:0007669"/>
    <property type="project" value="TreeGrafter"/>
</dbReference>
<dbReference type="EMBL" id="FNCS01000003">
    <property type="protein sequence ID" value="SDG50484.1"/>
    <property type="molecule type" value="Genomic_DNA"/>
</dbReference>
<organism evidence="11 12">
    <name type="scientific">Pelagibacterium luteolum</name>
    <dbReference type="NCBI Taxonomy" id="440168"/>
    <lineage>
        <taxon>Bacteria</taxon>
        <taxon>Pseudomonadati</taxon>
        <taxon>Pseudomonadota</taxon>
        <taxon>Alphaproteobacteria</taxon>
        <taxon>Hyphomicrobiales</taxon>
        <taxon>Devosiaceae</taxon>
        <taxon>Pelagibacterium</taxon>
    </lineage>
</organism>
<dbReference type="PANTHER" id="PTHR46173:SF1">
    <property type="entry name" value="CCA TRNA NUCLEOTIDYLTRANSFERASE 1, MITOCHONDRIAL"/>
    <property type="match status" value="1"/>
</dbReference>
<dbReference type="OrthoDB" id="9805698at2"/>
<comment type="cofactor">
    <cofactor evidence="1">
        <name>Mg(2+)</name>
        <dbReference type="ChEBI" id="CHEBI:18420"/>
    </cofactor>
</comment>
<evidence type="ECO:0000313" key="12">
    <source>
        <dbReference type="Proteomes" id="UP000199495"/>
    </source>
</evidence>
<evidence type="ECO:0000256" key="3">
    <source>
        <dbReference type="ARBA" id="ARBA00022694"/>
    </source>
</evidence>
<dbReference type="RefSeq" id="WP_090594348.1">
    <property type="nucleotide sequence ID" value="NZ_FNCS01000003.1"/>
</dbReference>
<dbReference type="Proteomes" id="UP000199495">
    <property type="component" value="Unassembled WGS sequence"/>
</dbReference>
<name>A0A1G7USK0_9HYPH</name>
<feature type="domain" description="tRNA nucleotidyltransferase/poly(A) polymerase RNA and SrmB- binding" evidence="10">
    <location>
        <begin position="187"/>
        <end position="239"/>
    </location>
</feature>
<evidence type="ECO:0000256" key="6">
    <source>
        <dbReference type="ARBA" id="ARBA00022741"/>
    </source>
</evidence>
<keyword evidence="7" id="KW-0460">Magnesium</keyword>
<evidence type="ECO:0000256" key="5">
    <source>
        <dbReference type="ARBA" id="ARBA00022723"/>
    </source>
</evidence>
<dbReference type="GO" id="GO:0046872">
    <property type="term" value="F:metal ion binding"/>
    <property type="evidence" value="ECO:0007669"/>
    <property type="project" value="UniProtKB-KW"/>
</dbReference>
<dbReference type="GO" id="GO:0000166">
    <property type="term" value="F:nucleotide binding"/>
    <property type="evidence" value="ECO:0007669"/>
    <property type="project" value="UniProtKB-KW"/>
</dbReference>
<dbReference type="SUPFAM" id="SSF81301">
    <property type="entry name" value="Nucleotidyltransferase"/>
    <property type="match status" value="1"/>
</dbReference>
<dbReference type="InterPro" id="IPR032828">
    <property type="entry name" value="PolyA_RNA-bd"/>
</dbReference>
<dbReference type="Pfam" id="PF12627">
    <property type="entry name" value="PolyA_pol_RNAbd"/>
    <property type="match status" value="1"/>
</dbReference>
<keyword evidence="4" id="KW-0548">Nucleotidyltransferase</keyword>
<dbReference type="PANTHER" id="PTHR46173">
    <property type="entry name" value="CCA TRNA NUCLEOTIDYLTRANSFERASE 1, MITOCHONDRIAL"/>
    <property type="match status" value="1"/>
</dbReference>
<keyword evidence="8" id="KW-0694">RNA-binding</keyword>
<evidence type="ECO:0000256" key="1">
    <source>
        <dbReference type="ARBA" id="ARBA00001946"/>
    </source>
</evidence>
<proteinExistence type="inferred from homology"/>
<gene>
    <name evidence="11" type="ORF">SAMN04487974_103250</name>
</gene>
<feature type="domain" description="Poly A polymerase head" evidence="9">
    <location>
        <begin position="34"/>
        <end position="156"/>
    </location>
</feature>
<keyword evidence="3" id="KW-0819">tRNA processing</keyword>
<dbReference type="Gene3D" id="1.10.3090.10">
    <property type="entry name" value="cca-adding enzyme, domain 2"/>
    <property type="match status" value="1"/>
</dbReference>
<keyword evidence="6" id="KW-0547">Nucleotide-binding</keyword>
<keyword evidence="12" id="KW-1185">Reference proteome</keyword>
<sequence>MQSREALERLRSAGWLARARPFFDALDGASMRTRAVGGLVRDTLLARPVGSGDIDLATELTPDEVMFRAAKAGIIAHPTGIEHGTVTLVSDGVSAEVTTLRRDVETFGRHARVVFGADWAADAARRDFTMNALYADADGNLFDPLGGLEDCLAQRVRFIGDPNQRIAEDRLRVYRYFRFSATHGGQQLDPAAISACERAAGDLGALSAERVGAEMMRLLDAPKCARTLKQMARIGLLDPALFDEIGLDALALREVQSEPTATQRLGLLAALGRDIAPLRESWRLSNATMEVIDRTRRAADIAASGRWLELAQFGPDVAMDGIAVAQAVTVRDADWRLSAEKSTHARLGRKFPLSGAHLIAKGFTPGPAIGAELSRLERLWLESDGALTKADLLTRVVTPR</sequence>
<comment type="similarity">
    <text evidence="8">Belongs to the tRNA nucleotidyltransferase/poly(A) polymerase family.</text>
</comment>
<keyword evidence="2 8" id="KW-0808">Transferase</keyword>
<dbReference type="GO" id="GO:0016779">
    <property type="term" value="F:nucleotidyltransferase activity"/>
    <property type="evidence" value="ECO:0007669"/>
    <property type="project" value="UniProtKB-KW"/>
</dbReference>
<evidence type="ECO:0000313" key="11">
    <source>
        <dbReference type="EMBL" id="SDG50484.1"/>
    </source>
</evidence>
<dbReference type="InterPro" id="IPR043519">
    <property type="entry name" value="NT_sf"/>
</dbReference>
<dbReference type="SUPFAM" id="SSF81891">
    <property type="entry name" value="Poly A polymerase C-terminal region-like"/>
    <property type="match status" value="1"/>
</dbReference>
<evidence type="ECO:0000259" key="10">
    <source>
        <dbReference type="Pfam" id="PF12627"/>
    </source>
</evidence>
<protein>
    <submittedName>
        <fullName evidence="11">Poly(A) polymerase</fullName>
    </submittedName>
</protein>
<keyword evidence="5" id="KW-0479">Metal-binding</keyword>
<dbReference type="Pfam" id="PF01743">
    <property type="entry name" value="PolyA_pol"/>
    <property type="match status" value="1"/>
</dbReference>
<dbReference type="Gene3D" id="3.30.460.10">
    <property type="entry name" value="Beta Polymerase, domain 2"/>
    <property type="match status" value="1"/>
</dbReference>
<accession>A0A1G7USK0</accession>
<dbReference type="InterPro" id="IPR050264">
    <property type="entry name" value="Bact_CCA-adding_enz_type3_sf"/>
</dbReference>
<dbReference type="GO" id="GO:0008033">
    <property type="term" value="P:tRNA processing"/>
    <property type="evidence" value="ECO:0007669"/>
    <property type="project" value="UniProtKB-KW"/>
</dbReference>
<evidence type="ECO:0000256" key="8">
    <source>
        <dbReference type="RuleBase" id="RU003953"/>
    </source>
</evidence>
<dbReference type="InterPro" id="IPR002646">
    <property type="entry name" value="PolA_pol_head_dom"/>
</dbReference>